<dbReference type="AlphaFoldDB" id="A0A1L8R385"/>
<keyword evidence="1" id="KW-1133">Transmembrane helix</keyword>
<proteinExistence type="predicted"/>
<evidence type="ECO:0000256" key="1">
    <source>
        <dbReference type="SAM" id="Phobius"/>
    </source>
</evidence>
<gene>
    <name evidence="2" type="ORF">RU96_GL001311</name>
</gene>
<protein>
    <submittedName>
        <fullName evidence="2">Uncharacterized protein</fullName>
    </submittedName>
</protein>
<feature type="transmembrane region" description="Helical" evidence="1">
    <location>
        <begin position="6"/>
        <end position="25"/>
    </location>
</feature>
<accession>A0A1L8R385</accession>
<keyword evidence="1" id="KW-0812">Transmembrane</keyword>
<name>A0A1L8R385_9ENTE</name>
<dbReference type="EMBL" id="JXKG01000022">
    <property type="protein sequence ID" value="OJG14229.1"/>
    <property type="molecule type" value="Genomic_DNA"/>
</dbReference>
<dbReference type="Proteomes" id="UP000182835">
    <property type="component" value="Unassembled WGS sequence"/>
</dbReference>
<organism evidence="2 3">
    <name type="scientific">Enterococcus canintestini</name>
    <dbReference type="NCBI Taxonomy" id="317010"/>
    <lineage>
        <taxon>Bacteria</taxon>
        <taxon>Bacillati</taxon>
        <taxon>Bacillota</taxon>
        <taxon>Bacilli</taxon>
        <taxon>Lactobacillales</taxon>
        <taxon>Enterococcaceae</taxon>
        <taxon>Enterococcus</taxon>
    </lineage>
</organism>
<keyword evidence="1" id="KW-0472">Membrane</keyword>
<evidence type="ECO:0000313" key="3">
    <source>
        <dbReference type="Proteomes" id="UP000182835"/>
    </source>
</evidence>
<dbReference type="STRING" id="317010.RU96_GL001311"/>
<comment type="caution">
    <text evidence="2">The sequence shown here is derived from an EMBL/GenBank/DDBJ whole genome shotgun (WGS) entry which is preliminary data.</text>
</comment>
<evidence type="ECO:0000313" key="2">
    <source>
        <dbReference type="EMBL" id="OJG14229.1"/>
    </source>
</evidence>
<reference evidence="2 3" key="1">
    <citation type="submission" date="2014-12" db="EMBL/GenBank/DDBJ databases">
        <title>Draft genome sequences of 29 type strains of Enterococci.</title>
        <authorList>
            <person name="Zhong Z."/>
            <person name="Sun Z."/>
            <person name="Liu W."/>
            <person name="Zhang W."/>
            <person name="Zhang H."/>
        </authorList>
    </citation>
    <scope>NUCLEOTIDE SEQUENCE [LARGE SCALE GENOMIC DNA]</scope>
    <source>
        <strain evidence="2 3">DSM 21207</strain>
    </source>
</reference>
<sequence>MILVAVIVPNFVMIVAKKFLSFLYIKINLLAKCVNKNEGIKEVI</sequence>